<gene>
    <name evidence="8" type="ORF">KC909_03670</name>
</gene>
<dbReference type="GO" id="GO:0005886">
    <property type="term" value="C:plasma membrane"/>
    <property type="evidence" value="ECO:0007669"/>
    <property type="project" value="UniProtKB-SubCell"/>
</dbReference>
<evidence type="ECO:0000313" key="9">
    <source>
        <dbReference type="Proteomes" id="UP000783287"/>
    </source>
</evidence>
<dbReference type="InterPro" id="IPR007140">
    <property type="entry name" value="DUF350"/>
</dbReference>
<dbReference type="Pfam" id="PF03994">
    <property type="entry name" value="DUF350"/>
    <property type="match status" value="1"/>
</dbReference>
<keyword evidence="5 7" id="KW-1133">Transmembrane helix</keyword>
<evidence type="ECO:0000313" key="8">
    <source>
        <dbReference type="EMBL" id="MCA9383438.1"/>
    </source>
</evidence>
<protein>
    <submittedName>
        <fullName evidence="8">DUF350 domain-containing protein</fullName>
    </submittedName>
</protein>
<feature type="transmembrane region" description="Helical" evidence="7">
    <location>
        <begin position="13"/>
        <end position="35"/>
    </location>
</feature>
<dbReference type="AlphaFoldDB" id="A0A955L6A7"/>
<evidence type="ECO:0000256" key="6">
    <source>
        <dbReference type="ARBA" id="ARBA00023136"/>
    </source>
</evidence>
<keyword evidence="6 7" id="KW-0472">Membrane</keyword>
<comment type="subcellular location">
    <subcellularLocation>
        <location evidence="1">Cell membrane</location>
        <topology evidence="1">Multi-pass membrane protein</topology>
    </subcellularLocation>
</comment>
<evidence type="ECO:0000256" key="2">
    <source>
        <dbReference type="ARBA" id="ARBA00005779"/>
    </source>
</evidence>
<evidence type="ECO:0000256" key="3">
    <source>
        <dbReference type="ARBA" id="ARBA00022475"/>
    </source>
</evidence>
<proteinExistence type="inferred from homology"/>
<reference evidence="8" key="2">
    <citation type="journal article" date="2021" name="Microbiome">
        <title>Successional dynamics and alternative stable states in a saline activated sludge microbial community over 9 years.</title>
        <authorList>
            <person name="Wang Y."/>
            <person name="Ye J."/>
            <person name="Ju F."/>
            <person name="Liu L."/>
            <person name="Boyd J.A."/>
            <person name="Deng Y."/>
            <person name="Parks D.H."/>
            <person name="Jiang X."/>
            <person name="Yin X."/>
            <person name="Woodcroft B.J."/>
            <person name="Tyson G.W."/>
            <person name="Hugenholtz P."/>
            <person name="Polz M.F."/>
            <person name="Zhang T."/>
        </authorList>
    </citation>
    <scope>NUCLEOTIDE SEQUENCE</scope>
    <source>
        <strain evidence="8">HKST-UBA14</strain>
    </source>
</reference>
<comment type="similarity">
    <text evidence="2">Belongs to the UPF0719 family.</text>
</comment>
<keyword evidence="3" id="KW-1003">Cell membrane</keyword>
<comment type="caution">
    <text evidence="8">The sequence shown here is derived from an EMBL/GenBank/DDBJ whole genome shotgun (WGS) entry which is preliminary data.</text>
</comment>
<organism evidence="8 9">
    <name type="scientific">Candidatus Dojkabacteria bacterium</name>
    <dbReference type="NCBI Taxonomy" id="2099670"/>
    <lineage>
        <taxon>Bacteria</taxon>
        <taxon>Candidatus Dojkabacteria</taxon>
    </lineage>
</organism>
<evidence type="ECO:0000256" key="7">
    <source>
        <dbReference type="SAM" id="Phobius"/>
    </source>
</evidence>
<sequence>MEIFTDPSFELDIIVATLFYALMGMTLMVSSVIIFDKLFKLELHKELVEEHNMAFGVLFAGVAVSMGLIIAASILS</sequence>
<feature type="transmembrane region" description="Helical" evidence="7">
    <location>
        <begin position="55"/>
        <end position="75"/>
    </location>
</feature>
<evidence type="ECO:0000256" key="4">
    <source>
        <dbReference type="ARBA" id="ARBA00022692"/>
    </source>
</evidence>
<name>A0A955L6A7_9BACT</name>
<evidence type="ECO:0000256" key="5">
    <source>
        <dbReference type="ARBA" id="ARBA00022989"/>
    </source>
</evidence>
<evidence type="ECO:0000256" key="1">
    <source>
        <dbReference type="ARBA" id="ARBA00004651"/>
    </source>
</evidence>
<dbReference type="Proteomes" id="UP000783287">
    <property type="component" value="Unassembled WGS sequence"/>
</dbReference>
<reference evidence="8" key="1">
    <citation type="submission" date="2020-04" db="EMBL/GenBank/DDBJ databases">
        <authorList>
            <person name="Zhang T."/>
        </authorList>
    </citation>
    <scope>NUCLEOTIDE SEQUENCE</scope>
    <source>
        <strain evidence="8">HKST-UBA14</strain>
    </source>
</reference>
<dbReference type="EMBL" id="JAGQLK010000070">
    <property type="protein sequence ID" value="MCA9383438.1"/>
    <property type="molecule type" value="Genomic_DNA"/>
</dbReference>
<keyword evidence="4 7" id="KW-0812">Transmembrane</keyword>
<accession>A0A955L6A7</accession>